<keyword evidence="3 6" id="KW-1133">Transmembrane helix</keyword>
<reference evidence="8" key="4">
    <citation type="submission" date="2025-05" db="UniProtKB">
        <authorList>
            <consortium name="Ensembl"/>
        </authorList>
    </citation>
    <scope>IDENTIFICATION</scope>
</reference>
<dbReference type="GeneID" id="100768605"/>
<dbReference type="CTD" id="112616"/>
<protein>
    <submittedName>
        <fullName evidence="8">CKLF-like MARVEL transmembrane domain containing 7</fullName>
    </submittedName>
    <submittedName>
        <fullName evidence="11">CKLF-like MARVEL transmembrane domain-containing protein 7 isoform X3</fullName>
    </submittedName>
</protein>
<evidence type="ECO:0000256" key="4">
    <source>
        <dbReference type="ARBA" id="ARBA00023136"/>
    </source>
</evidence>
<name>A0A8C2MDV4_CRIGR</name>
<comment type="subcellular location">
    <subcellularLocation>
        <location evidence="1">Membrane</location>
        <topology evidence="1">Multi-pass membrane protein</topology>
    </subcellularLocation>
</comment>
<reference evidence="10" key="1">
    <citation type="journal article" date="2018" name="Biotechnol. Bioeng.">
        <title>A reference genome of the Chinese hamster based on a hybrid assembly strategy.</title>
        <authorList>
            <person name="Rupp O."/>
            <person name="MacDonald M.L."/>
            <person name="Li S."/>
            <person name="Dhiman H."/>
            <person name="Polson S."/>
            <person name="Griep S."/>
            <person name="Heffner K."/>
            <person name="Hernandez I."/>
            <person name="Brinkrolf K."/>
            <person name="Jadhav V."/>
            <person name="Samoudi M."/>
            <person name="Hao H."/>
            <person name="Kingham B."/>
            <person name="Goesmann A."/>
            <person name="Betenbaugh M.J."/>
            <person name="Lewis N.E."/>
            <person name="Borth N."/>
            <person name="Lee K.H."/>
        </authorList>
    </citation>
    <scope>NUCLEOTIDE SEQUENCE [LARGE SCALE GENOMIC DNA]</scope>
    <source>
        <strain evidence="10">17A/GY</strain>
    </source>
</reference>
<feature type="transmembrane region" description="Helical" evidence="6">
    <location>
        <begin position="38"/>
        <end position="55"/>
    </location>
</feature>
<evidence type="ECO:0000313" key="10">
    <source>
        <dbReference type="Proteomes" id="UP001108280"/>
    </source>
</evidence>
<dbReference type="InterPro" id="IPR008253">
    <property type="entry name" value="Marvel"/>
</dbReference>
<evidence type="ECO:0000256" key="1">
    <source>
        <dbReference type="ARBA" id="ARBA00004141"/>
    </source>
</evidence>
<dbReference type="InterPro" id="IPR050578">
    <property type="entry name" value="MARVEL-CKLF_proteins"/>
</dbReference>
<feature type="transmembrane region" description="Helical" evidence="6">
    <location>
        <begin position="67"/>
        <end position="86"/>
    </location>
</feature>
<evidence type="ECO:0000256" key="2">
    <source>
        <dbReference type="ARBA" id="ARBA00022692"/>
    </source>
</evidence>
<evidence type="ECO:0000256" key="6">
    <source>
        <dbReference type="SAM" id="Phobius"/>
    </source>
</evidence>
<dbReference type="GO" id="GO:0002337">
    <property type="term" value="P:B-1a B cell differentiation"/>
    <property type="evidence" value="ECO:0007669"/>
    <property type="project" value="Ensembl"/>
</dbReference>
<keyword evidence="10" id="KW-1185">Reference proteome</keyword>
<feature type="domain" description="MARVEL" evidence="7">
    <location>
        <begin position="32"/>
        <end position="159"/>
    </location>
</feature>
<evidence type="ECO:0000256" key="3">
    <source>
        <dbReference type="ARBA" id="ARBA00022989"/>
    </source>
</evidence>
<reference evidence="10" key="2">
    <citation type="journal article" date="2020" name="Biotechnol. Bioeng.">
        <title>Chromosome-scale scaffolds for the Chinese hamster reference genome assembly to facilitate the study of the CHO epigenome.</title>
        <authorList>
            <person name="Hilliard W."/>
            <person name="MacDonald M."/>
            <person name="Lee K.H."/>
        </authorList>
    </citation>
    <scope>NUCLEOTIDE SEQUENCE [LARGE SCALE GENOMIC DNA]</scope>
    <source>
        <strain evidence="10">17A/GY</strain>
    </source>
</reference>
<evidence type="ECO:0000313" key="9">
    <source>
        <dbReference type="Proteomes" id="UP000694386"/>
    </source>
</evidence>
<dbReference type="AlphaFoldDB" id="A0A8C2MDV4"/>
<evidence type="ECO:0000256" key="5">
    <source>
        <dbReference type="PROSITE-ProRule" id="PRU00581"/>
    </source>
</evidence>
<dbReference type="PANTHER" id="PTHR22776:SF89">
    <property type="entry name" value="CKLF-LIKE MARVEL TRANSMEMBRANE DOMAIN-CONTAINING PROTEIN 7"/>
    <property type="match status" value="1"/>
</dbReference>
<dbReference type="RefSeq" id="XP_027271109.1">
    <property type="nucleotide sequence ID" value="XM_027415308.2"/>
</dbReference>
<dbReference type="GO" id="GO:0016020">
    <property type="term" value="C:membrane"/>
    <property type="evidence" value="ECO:0007669"/>
    <property type="project" value="UniProtKB-SubCell"/>
</dbReference>
<dbReference type="Ensembl" id="ENSCGRT00001021199.1">
    <property type="protein sequence ID" value="ENSCGRP00001016955.1"/>
    <property type="gene ID" value="ENSCGRG00001017140.1"/>
</dbReference>
<dbReference type="RefSeq" id="XP_007628432.2">
    <property type="nucleotide sequence ID" value="XM_007630242.2"/>
</dbReference>
<feature type="transmembrane region" description="Helical" evidence="6">
    <location>
        <begin position="132"/>
        <end position="153"/>
    </location>
</feature>
<keyword evidence="4 5" id="KW-0472">Membrane</keyword>
<evidence type="ECO:0000313" key="11">
    <source>
        <dbReference type="RefSeq" id="XP_027271109.1"/>
    </source>
</evidence>
<evidence type="ECO:0000313" key="8">
    <source>
        <dbReference type="Ensembl" id="ENSCGRP00001016955.1"/>
    </source>
</evidence>
<dbReference type="PROSITE" id="PS51225">
    <property type="entry name" value="MARVEL"/>
    <property type="match status" value="1"/>
</dbReference>
<dbReference type="Proteomes" id="UP000694386">
    <property type="component" value="Unplaced"/>
</dbReference>
<evidence type="ECO:0000259" key="7">
    <source>
        <dbReference type="PROSITE" id="PS51225"/>
    </source>
</evidence>
<reference evidence="11" key="3">
    <citation type="submission" date="2025-04" db="UniProtKB">
        <authorList>
            <consortium name="RefSeq"/>
        </authorList>
    </citation>
    <scope>IDENTIFICATION</scope>
    <source>
        <strain evidence="11">17A/GY</strain>
        <tissue evidence="11">Liver</tissue>
    </source>
</reference>
<proteinExistence type="predicted"/>
<keyword evidence="2 5" id="KW-0812">Transmembrane</keyword>
<dbReference type="Pfam" id="PF01284">
    <property type="entry name" value="MARVEL"/>
    <property type="match status" value="1"/>
</dbReference>
<organism evidence="8 9">
    <name type="scientific">Cricetulus griseus</name>
    <name type="common">Chinese hamster</name>
    <name type="synonym">Cricetulus barabensis griseus</name>
    <dbReference type="NCBI Taxonomy" id="10029"/>
    <lineage>
        <taxon>Eukaryota</taxon>
        <taxon>Metazoa</taxon>
        <taxon>Chordata</taxon>
        <taxon>Craniata</taxon>
        <taxon>Vertebrata</taxon>
        <taxon>Euteleostomi</taxon>
        <taxon>Mammalia</taxon>
        <taxon>Eutheria</taxon>
        <taxon>Euarchontoglires</taxon>
        <taxon>Glires</taxon>
        <taxon>Rodentia</taxon>
        <taxon>Myomorpha</taxon>
        <taxon>Muroidea</taxon>
        <taxon>Cricetidae</taxon>
        <taxon>Cricetinae</taxon>
        <taxon>Cricetulus</taxon>
    </lineage>
</organism>
<dbReference type="Proteomes" id="UP001108280">
    <property type="component" value="Chromosome 4"/>
</dbReference>
<dbReference type="OrthoDB" id="5982489at2759"/>
<dbReference type="KEGG" id="cge:100768605"/>
<sequence length="167" mass="18085">MSHGSGLIRTTCSSGGAPGPCQPSEGLLDAVYPRTQGALLKVAQMVTLLIAFICVRSSAPPIDYGAYSFFEVVTICDLIMILIFYLVHLFRFYRVLTCISWPLSELLHYVIGTLLLLIASIVAASKSYNQNGLVAGAVFGFLASFLCLASLWLSYKITYITQTDASA</sequence>
<feature type="transmembrane region" description="Helical" evidence="6">
    <location>
        <begin position="106"/>
        <end position="125"/>
    </location>
</feature>
<accession>A0A8C2MDV4</accession>
<dbReference type="PANTHER" id="PTHR22776">
    <property type="entry name" value="MARVEL-CONTAINING POTENTIAL LIPID RAFT-ASSOCIATED PROTEIN"/>
    <property type="match status" value="1"/>
</dbReference>
<gene>
    <name evidence="8 11" type="primary">Cmtm7</name>
</gene>